<reference evidence="1 2" key="1">
    <citation type="submission" date="2021-06" db="EMBL/GenBank/DDBJ databases">
        <authorList>
            <person name="Palmer J.M."/>
        </authorList>
    </citation>
    <scope>NUCLEOTIDE SEQUENCE [LARGE SCALE GENOMIC DNA]</scope>
    <source>
        <strain evidence="2">if_2019</strain>
        <tissue evidence="1">Muscle</tissue>
    </source>
</reference>
<name>A0ABV0VAW0_9TELE</name>
<accession>A0ABV0VAW0</accession>
<comment type="caution">
    <text evidence="1">The sequence shown here is derived from an EMBL/GenBank/DDBJ whole genome shotgun (WGS) entry which is preliminary data.</text>
</comment>
<proteinExistence type="predicted"/>
<keyword evidence="2" id="KW-1185">Reference proteome</keyword>
<feature type="non-terminal residue" evidence="1">
    <location>
        <position position="82"/>
    </location>
</feature>
<organism evidence="1 2">
    <name type="scientific">Ilyodon furcidens</name>
    <name type="common">goldbreast splitfin</name>
    <dbReference type="NCBI Taxonomy" id="33524"/>
    <lineage>
        <taxon>Eukaryota</taxon>
        <taxon>Metazoa</taxon>
        <taxon>Chordata</taxon>
        <taxon>Craniata</taxon>
        <taxon>Vertebrata</taxon>
        <taxon>Euteleostomi</taxon>
        <taxon>Actinopterygii</taxon>
        <taxon>Neopterygii</taxon>
        <taxon>Teleostei</taxon>
        <taxon>Neoteleostei</taxon>
        <taxon>Acanthomorphata</taxon>
        <taxon>Ovalentaria</taxon>
        <taxon>Atherinomorphae</taxon>
        <taxon>Cyprinodontiformes</taxon>
        <taxon>Goodeidae</taxon>
        <taxon>Ilyodon</taxon>
    </lineage>
</organism>
<gene>
    <name evidence="1" type="ORF">ILYODFUR_037004</name>
</gene>
<dbReference type="Proteomes" id="UP001482620">
    <property type="component" value="Unassembled WGS sequence"/>
</dbReference>
<evidence type="ECO:0000313" key="2">
    <source>
        <dbReference type="Proteomes" id="UP001482620"/>
    </source>
</evidence>
<sequence length="82" mass="9148">MKAAFSQVSLALTVNTLPSVDRRQLCYLPPRRSDAAEDLYTDIFSQSQEEILDDGVGLLLESSGDSLDDDAEIFSEFDECRK</sequence>
<dbReference type="EMBL" id="JAHRIQ010100544">
    <property type="protein sequence ID" value="MEQ2253872.1"/>
    <property type="molecule type" value="Genomic_DNA"/>
</dbReference>
<protein>
    <submittedName>
        <fullName evidence="1">Uncharacterized protein</fullName>
    </submittedName>
</protein>
<evidence type="ECO:0000313" key="1">
    <source>
        <dbReference type="EMBL" id="MEQ2253872.1"/>
    </source>
</evidence>